<gene>
    <name evidence="2" type="ORF">CEP54_000992</name>
</gene>
<dbReference type="Proteomes" id="UP000288168">
    <property type="component" value="Unassembled WGS sequence"/>
</dbReference>
<protein>
    <submittedName>
        <fullName evidence="2">Uncharacterized protein</fullName>
    </submittedName>
</protein>
<feature type="region of interest" description="Disordered" evidence="1">
    <location>
        <begin position="28"/>
        <end position="154"/>
    </location>
</feature>
<dbReference type="EMBL" id="NKCI01000005">
    <property type="protein sequence ID" value="RSL71892.1"/>
    <property type="molecule type" value="Genomic_DNA"/>
</dbReference>
<evidence type="ECO:0000256" key="1">
    <source>
        <dbReference type="SAM" id="MobiDB-lite"/>
    </source>
</evidence>
<feature type="non-terminal residue" evidence="2">
    <location>
        <position position="179"/>
    </location>
</feature>
<accession>A0A428R2Y1</accession>
<feature type="compositionally biased region" description="Polar residues" evidence="1">
    <location>
        <begin position="32"/>
        <end position="51"/>
    </location>
</feature>
<name>A0A428R2Y1_9HYPO</name>
<comment type="caution">
    <text evidence="2">The sequence shown here is derived from an EMBL/GenBank/DDBJ whole genome shotgun (WGS) entry which is preliminary data.</text>
</comment>
<feature type="compositionally biased region" description="Low complexity" evidence="1">
    <location>
        <begin position="66"/>
        <end position="77"/>
    </location>
</feature>
<proteinExistence type="predicted"/>
<dbReference type="STRING" id="1325734.A0A428R2Y1"/>
<feature type="compositionally biased region" description="Low complexity" evidence="1">
    <location>
        <begin position="130"/>
        <end position="149"/>
    </location>
</feature>
<evidence type="ECO:0000313" key="2">
    <source>
        <dbReference type="EMBL" id="RSL71892.1"/>
    </source>
</evidence>
<dbReference type="AlphaFoldDB" id="A0A428R2Y1"/>
<sequence>MRFLLMLSAIGAAAVRLPANKDNMHRRAVQPEASSSVVVNDAQSSGTTPDNTGYEGGYEYAPVYDTVKVPTTTQVPTSIPDEDNEPSSTPNDYDTVEVPPSSQVQTTASVEKPEELSTTTSVAEEPEELSTTTSVAEEPEEPSSTSPVEKQPSYKVYDKHCGCTKTYTGYPPPGPSTTS</sequence>
<keyword evidence="3" id="KW-1185">Reference proteome</keyword>
<organism evidence="2 3">
    <name type="scientific">Fusarium duplospermum</name>
    <dbReference type="NCBI Taxonomy" id="1325734"/>
    <lineage>
        <taxon>Eukaryota</taxon>
        <taxon>Fungi</taxon>
        <taxon>Dikarya</taxon>
        <taxon>Ascomycota</taxon>
        <taxon>Pezizomycotina</taxon>
        <taxon>Sordariomycetes</taxon>
        <taxon>Hypocreomycetidae</taxon>
        <taxon>Hypocreales</taxon>
        <taxon>Nectriaceae</taxon>
        <taxon>Fusarium</taxon>
        <taxon>Fusarium solani species complex</taxon>
    </lineage>
</organism>
<evidence type="ECO:0000313" key="3">
    <source>
        <dbReference type="Proteomes" id="UP000288168"/>
    </source>
</evidence>
<reference evidence="2 3" key="1">
    <citation type="submission" date="2017-06" db="EMBL/GenBank/DDBJ databases">
        <title>Comparative genomic analysis of Ambrosia Fusariam Clade fungi.</title>
        <authorList>
            <person name="Stajich J.E."/>
            <person name="Carrillo J."/>
            <person name="Kijimoto T."/>
            <person name="Eskalen A."/>
            <person name="O'Donnell K."/>
            <person name="Kasson M."/>
        </authorList>
    </citation>
    <scope>NUCLEOTIDE SEQUENCE [LARGE SCALE GENOMIC DNA]</scope>
    <source>
        <strain evidence="2 3">NRRL62584</strain>
    </source>
</reference>
<feature type="compositionally biased region" description="Polar residues" evidence="1">
    <location>
        <begin position="100"/>
        <end position="109"/>
    </location>
</feature>